<feature type="region of interest" description="Disordered" evidence="1">
    <location>
        <begin position="233"/>
        <end position="262"/>
    </location>
</feature>
<evidence type="ECO:0000313" key="3">
    <source>
        <dbReference type="Proteomes" id="UP000681356"/>
    </source>
</evidence>
<sequence>MALAFLSIEATSANAVEAKADIGSNSHFEFLVGRRDPSQYQSRWGDDDLAEVSYRSGVRSAPQSLNPLSRTFRFSVPLRHFDRDHPDLQLLSYADSEGNGTARSRVFRVAPLSQGGRLDMAEYEHGPPRMMSLGDHMADLGRSMGGGSGDLSASRPVRRIPLSFQESALSRAQFVDGLLQVFQAVAPSLLQALPQLIRSIGGNGSGGSGSEARSGLDTDALVALLRQVVEALPRSSGGNGGGEGTTAAPGPPPPPPPPAEAASMRRHIHHPLGHMTSERRYAASLGARRIPYAHQMDGGVLSGPMLAALLGPLLQQAPQLLGVLADKPLDFLSTIIRAEAENDLQRERNQQAFIRGLLAETNRSLLLDQLMQNMGGGGNAAALLPLLSQTASNTDRPRAEPSQAVKMRFVLGKQMEIDGKLKSVFSSQGNGIALRFILKPMGETPKAPLPRAIADLSIADPGTGQALLRKSFRLREIHTDKPVPLFLEDDALTQLPRHRDLHVSVSLRWPGAQGRVLGVRGHHAICLVDGLVFAGFGRTGTSVLHLSDPTAHRAFWNKIWEGSSAADPNERRWEIDVLCRYYIRATGKADSNGRMETRIAPTASGDTATKIAGRMRAGMELSLDMLNDALALQSDPLDPEELSAIKHADLRAALDMEATTRLRLRGKDHELGTIWAFPSLMMREALFREPMAHDDFGQVTEMRDRTRLFPVPDRIHFLPMKTKG</sequence>
<dbReference type="RefSeq" id="WP_212536972.1">
    <property type="nucleotide sequence ID" value="NZ_JAGTUU010000005.1"/>
</dbReference>
<dbReference type="Proteomes" id="UP000681356">
    <property type="component" value="Unassembled WGS sequence"/>
</dbReference>
<keyword evidence="3" id="KW-1185">Reference proteome</keyword>
<comment type="caution">
    <text evidence="2">The sequence shown here is derived from an EMBL/GenBank/DDBJ whole genome shotgun (WGS) entry which is preliminary data.</text>
</comment>
<dbReference type="AlphaFoldDB" id="A0A8J8B8P7"/>
<gene>
    <name evidence="2" type="ORF">KB874_12915</name>
</gene>
<protein>
    <submittedName>
        <fullName evidence="2">Uncharacterized protein</fullName>
    </submittedName>
</protein>
<evidence type="ECO:0000256" key="1">
    <source>
        <dbReference type="SAM" id="MobiDB-lite"/>
    </source>
</evidence>
<proteinExistence type="predicted"/>
<accession>A0A8J8B8P7</accession>
<reference evidence="2" key="1">
    <citation type="submission" date="2021-04" db="EMBL/GenBank/DDBJ databases">
        <authorList>
            <person name="Yoon J."/>
        </authorList>
    </citation>
    <scope>NUCLEOTIDE SEQUENCE</scope>
    <source>
        <strain evidence="2">KMU-90</strain>
    </source>
</reference>
<name>A0A8J8B8P7_9RHOB</name>
<organism evidence="2 3">
    <name type="scientific">Thetidibacter halocola</name>
    <dbReference type="NCBI Taxonomy" id="2827239"/>
    <lineage>
        <taxon>Bacteria</taxon>
        <taxon>Pseudomonadati</taxon>
        <taxon>Pseudomonadota</taxon>
        <taxon>Alphaproteobacteria</taxon>
        <taxon>Rhodobacterales</taxon>
        <taxon>Roseobacteraceae</taxon>
        <taxon>Thetidibacter</taxon>
    </lineage>
</organism>
<dbReference type="EMBL" id="JAGTUU010000005">
    <property type="protein sequence ID" value="MBS0124999.1"/>
    <property type="molecule type" value="Genomic_DNA"/>
</dbReference>
<evidence type="ECO:0000313" key="2">
    <source>
        <dbReference type="EMBL" id="MBS0124999.1"/>
    </source>
</evidence>
<feature type="compositionally biased region" description="Pro residues" evidence="1">
    <location>
        <begin position="249"/>
        <end position="259"/>
    </location>
</feature>